<feature type="region of interest" description="Disordered" evidence="12">
    <location>
        <begin position="96"/>
        <end position="213"/>
    </location>
</feature>
<dbReference type="InterPro" id="IPR051059">
    <property type="entry name" value="VerF-like"/>
</dbReference>
<evidence type="ECO:0000256" key="4">
    <source>
        <dbReference type="ARBA" id="ARBA00022723"/>
    </source>
</evidence>
<dbReference type="Pfam" id="PF00096">
    <property type="entry name" value="zf-C2H2"/>
    <property type="match status" value="2"/>
</dbReference>
<proteinExistence type="predicted"/>
<feature type="region of interest" description="Disordered" evidence="12">
    <location>
        <begin position="288"/>
        <end position="325"/>
    </location>
</feature>
<accession>A0A8H4PSQ3</accession>
<evidence type="ECO:0000256" key="5">
    <source>
        <dbReference type="ARBA" id="ARBA00022737"/>
    </source>
</evidence>
<evidence type="ECO:0000256" key="2">
    <source>
        <dbReference type="ARBA" id="ARBA00004496"/>
    </source>
</evidence>
<evidence type="ECO:0000313" key="15">
    <source>
        <dbReference type="Proteomes" id="UP000557566"/>
    </source>
</evidence>
<keyword evidence="7" id="KW-0862">Zinc</keyword>
<dbReference type="GO" id="GO:0045944">
    <property type="term" value="P:positive regulation of transcription by RNA polymerase II"/>
    <property type="evidence" value="ECO:0007669"/>
    <property type="project" value="UniProtKB-ARBA"/>
</dbReference>
<gene>
    <name evidence="14" type="ORF">G6O67_003872</name>
</gene>
<dbReference type="PANTHER" id="PTHR40626:SF13">
    <property type="entry name" value="RESPIRATION FACTOR 2-RELATED"/>
    <property type="match status" value="1"/>
</dbReference>
<feature type="region of interest" description="Disordered" evidence="12">
    <location>
        <begin position="1"/>
        <end position="78"/>
    </location>
</feature>
<feature type="region of interest" description="Disordered" evidence="12">
    <location>
        <begin position="366"/>
        <end position="466"/>
    </location>
</feature>
<keyword evidence="4" id="KW-0479">Metal-binding</keyword>
<dbReference type="PROSITE" id="PS00028">
    <property type="entry name" value="ZINC_FINGER_C2H2_1"/>
    <property type="match status" value="2"/>
</dbReference>
<feature type="compositionally biased region" description="Polar residues" evidence="12">
    <location>
        <begin position="189"/>
        <end position="200"/>
    </location>
</feature>
<feature type="compositionally biased region" description="Polar residues" evidence="12">
    <location>
        <begin position="288"/>
        <end position="319"/>
    </location>
</feature>
<dbReference type="PANTHER" id="PTHR40626">
    <property type="entry name" value="MIP31509P"/>
    <property type="match status" value="1"/>
</dbReference>
<feature type="domain" description="C2H2-type" evidence="13">
    <location>
        <begin position="496"/>
        <end position="523"/>
    </location>
</feature>
<dbReference type="EMBL" id="JAAVMX010000004">
    <property type="protein sequence ID" value="KAF4509730.1"/>
    <property type="molecule type" value="Genomic_DNA"/>
</dbReference>
<evidence type="ECO:0000256" key="9">
    <source>
        <dbReference type="ARBA" id="ARBA00023163"/>
    </source>
</evidence>
<feature type="domain" description="C2H2-type" evidence="13">
    <location>
        <begin position="524"/>
        <end position="551"/>
    </location>
</feature>
<feature type="region of interest" description="Disordered" evidence="12">
    <location>
        <begin position="227"/>
        <end position="273"/>
    </location>
</feature>
<keyword evidence="8" id="KW-0805">Transcription regulation</keyword>
<keyword evidence="10" id="KW-0539">Nucleus</keyword>
<dbReference type="GO" id="GO:0000981">
    <property type="term" value="F:DNA-binding transcription factor activity, RNA polymerase II-specific"/>
    <property type="evidence" value="ECO:0007669"/>
    <property type="project" value="InterPro"/>
</dbReference>
<feature type="compositionally biased region" description="Gly residues" evidence="12">
    <location>
        <begin position="709"/>
        <end position="718"/>
    </location>
</feature>
<evidence type="ECO:0000256" key="11">
    <source>
        <dbReference type="PROSITE-ProRule" id="PRU00042"/>
    </source>
</evidence>
<organism evidence="14 15">
    <name type="scientific">Ophiocordyceps sinensis</name>
    <dbReference type="NCBI Taxonomy" id="72228"/>
    <lineage>
        <taxon>Eukaryota</taxon>
        <taxon>Fungi</taxon>
        <taxon>Dikarya</taxon>
        <taxon>Ascomycota</taxon>
        <taxon>Pezizomycotina</taxon>
        <taxon>Sordariomycetes</taxon>
        <taxon>Hypocreomycetidae</taxon>
        <taxon>Hypocreales</taxon>
        <taxon>Ophiocordycipitaceae</taxon>
        <taxon>Ophiocordyceps</taxon>
    </lineage>
</organism>
<dbReference type="FunFam" id="3.30.160.60:FF:000181">
    <property type="entry name" value="C2H2 type zinc finger protein"/>
    <property type="match status" value="1"/>
</dbReference>
<dbReference type="OrthoDB" id="8117402at2759"/>
<dbReference type="SUPFAM" id="SSF57667">
    <property type="entry name" value="beta-beta-alpha zinc fingers"/>
    <property type="match status" value="1"/>
</dbReference>
<feature type="compositionally biased region" description="Polar residues" evidence="12">
    <location>
        <begin position="99"/>
        <end position="125"/>
    </location>
</feature>
<dbReference type="GO" id="GO:0071277">
    <property type="term" value="P:cellular response to calcium ion"/>
    <property type="evidence" value="ECO:0007669"/>
    <property type="project" value="UniProtKB-ARBA"/>
</dbReference>
<dbReference type="GO" id="GO:0005737">
    <property type="term" value="C:cytoplasm"/>
    <property type="evidence" value="ECO:0007669"/>
    <property type="project" value="UniProtKB-SubCell"/>
</dbReference>
<dbReference type="GO" id="GO:0008270">
    <property type="term" value="F:zinc ion binding"/>
    <property type="evidence" value="ECO:0007669"/>
    <property type="project" value="UniProtKB-KW"/>
</dbReference>
<dbReference type="AlphaFoldDB" id="A0A8H4PSQ3"/>
<dbReference type="Proteomes" id="UP000557566">
    <property type="component" value="Unassembled WGS sequence"/>
</dbReference>
<name>A0A8H4PSQ3_9HYPO</name>
<evidence type="ECO:0000259" key="13">
    <source>
        <dbReference type="PROSITE" id="PS50157"/>
    </source>
</evidence>
<keyword evidence="3" id="KW-0963">Cytoplasm</keyword>
<feature type="compositionally biased region" description="Gly residues" evidence="12">
    <location>
        <begin position="687"/>
        <end position="697"/>
    </location>
</feature>
<keyword evidence="9" id="KW-0804">Transcription</keyword>
<feature type="compositionally biased region" description="Low complexity" evidence="12">
    <location>
        <begin position="162"/>
        <end position="172"/>
    </location>
</feature>
<dbReference type="InterPro" id="IPR036236">
    <property type="entry name" value="Znf_C2H2_sf"/>
</dbReference>
<feature type="compositionally biased region" description="Polar residues" evidence="12">
    <location>
        <begin position="417"/>
        <end position="426"/>
    </location>
</feature>
<comment type="subcellular location">
    <subcellularLocation>
        <location evidence="2">Cytoplasm</location>
    </subcellularLocation>
    <subcellularLocation>
        <location evidence="1">Nucleus</location>
    </subcellularLocation>
</comment>
<sequence length="718" mass="76624">MAGSSIMDQQAHRAPSPSASADQVHHHPQLHINQRAPHSASPGPYGTNASPPTGLGLALDQPQQHLHQQSRHSFSAVSADSTASYPSAAAAIGHDLPSSAGTDSASAPLSFDSQLQPESTNSYLSPNLGDGDFSLFPSSGGHGDPLNAPLFEQPSLSPSDLTTMTSPQSHHSPTPPNLLHLEGHGPGSAQHSPSYSQHRFTSPPGGHSRNVSLGPEAALLPNQIGDWTQPQFQGHRRSPSEYSDVSSVAPSPNLGSSDTFEDHGGHSPLQRASDGSLYSEVLSIGNFSIGDSNQGQHGRSPSHSPAISPRIQPQQTPDMNNAAYGVRPSSARYGAYMGMQIAGESFPAMQTACGADVSQMAPPAINIDFAPNKPSSFELSKTHMDQDSLTPPDRGRLKSRPRSVTDPFHPGGPGLIRSNNAGSLSPSAAPDFATRLESARSLSPLDRQAASSPRGRRQSTSSVPNNVIALRLADPEYQSSQDAGATKRVQKHPATFQCTLCPKRFTRAYNLRSHLRTHTDERPFVCTVCGKAFARQHDRKRHESLHSGEKKFVCKGDLKAGGQWGCGRRFARADALGRHFRSEAGRICIKPLLDEEMIERQRLWQEQRMQQNMAQNMAATQPMAMDAPTGYPMDAGGNYALPAALLAQYPALAQMNWSQADAGGGMDDDLSGRSSFDASDYDEGEDGGYMSGPGTAFGEGSMNQKFGDMGYGSDFGGR</sequence>
<evidence type="ECO:0000256" key="6">
    <source>
        <dbReference type="ARBA" id="ARBA00022771"/>
    </source>
</evidence>
<feature type="region of interest" description="Disordered" evidence="12">
    <location>
        <begin position="663"/>
        <end position="718"/>
    </location>
</feature>
<comment type="caution">
    <text evidence="14">The sequence shown here is derived from an EMBL/GenBank/DDBJ whole genome shotgun (WGS) entry which is preliminary data.</text>
</comment>
<dbReference type="SMART" id="SM00355">
    <property type="entry name" value="ZnF_C2H2"/>
    <property type="match status" value="2"/>
</dbReference>
<dbReference type="FunFam" id="3.30.160.60:FF:000146">
    <property type="entry name" value="C2H2 type zinc finger protein"/>
    <property type="match status" value="1"/>
</dbReference>
<dbReference type="GO" id="GO:0000978">
    <property type="term" value="F:RNA polymerase II cis-regulatory region sequence-specific DNA binding"/>
    <property type="evidence" value="ECO:0007669"/>
    <property type="project" value="InterPro"/>
</dbReference>
<evidence type="ECO:0000256" key="10">
    <source>
        <dbReference type="ARBA" id="ARBA00023242"/>
    </source>
</evidence>
<dbReference type="PROSITE" id="PS50157">
    <property type="entry name" value="ZINC_FINGER_C2H2_2"/>
    <property type="match status" value="2"/>
</dbReference>
<feature type="compositionally biased region" description="Polar residues" evidence="12">
    <location>
        <begin position="61"/>
        <end position="78"/>
    </location>
</feature>
<dbReference type="InterPro" id="IPR013087">
    <property type="entry name" value="Znf_C2H2_type"/>
</dbReference>
<evidence type="ECO:0000256" key="12">
    <source>
        <dbReference type="SAM" id="MobiDB-lite"/>
    </source>
</evidence>
<dbReference type="FunFam" id="3.30.160.60:FF:000239">
    <property type="entry name" value="C2H2 type zinc finger protein"/>
    <property type="match status" value="1"/>
</dbReference>
<keyword evidence="6 11" id="KW-0863">Zinc-finger</keyword>
<keyword evidence="5" id="KW-0677">Repeat</keyword>
<dbReference type="GO" id="GO:0000785">
    <property type="term" value="C:chromatin"/>
    <property type="evidence" value="ECO:0007669"/>
    <property type="project" value="TreeGrafter"/>
</dbReference>
<dbReference type="GO" id="GO:0005634">
    <property type="term" value="C:nucleus"/>
    <property type="evidence" value="ECO:0007669"/>
    <property type="project" value="UniProtKB-SubCell"/>
</dbReference>
<dbReference type="Gene3D" id="3.30.160.60">
    <property type="entry name" value="Classic Zinc Finger"/>
    <property type="match status" value="3"/>
</dbReference>
<evidence type="ECO:0000256" key="8">
    <source>
        <dbReference type="ARBA" id="ARBA00023015"/>
    </source>
</evidence>
<protein>
    <recommendedName>
        <fullName evidence="13">C2H2-type domain-containing protein</fullName>
    </recommendedName>
</protein>
<evidence type="ECO:0000256" key="1">
    <source>
        <dbReference type="ARBA" id="ARBA00004123"/>
    </source>
</evidence>
<feature type="compositionally biased region" description="Polar residues" evidence="12">
    <location>
        <begin position="240"/>
        <end position="258"/>
    </location>
</feature>
<reference evidence="14 15" key="1">
    <citation type="journal article" date="2020" name="Genome Biol. Evol.">
        <title>A new high-quality draft genome assembly of the Chinese cordyceps Ophiocordyceps sinensis.</title>
        <authorList>
            <person name="Shu R."/>
            <person name="Zhang J."/>
            <person name="Meng Q."/>
            <person name="Zhang H."/>
            <person name="Zhou G."/>
            <person name="Li M."/>
            <person name="Wu P."/>
            <person name="Zhao Y."/>
            <person name="Chen C."/>
            <person name="Qin Q."/>
        </authorList>
    </citation>
    <scope>NUCLEOTIDE SEQUENCE [LARGE SCALE GENOMIC DNA]</scope>
    <source>
        <strain evidence="14 15">IOZ07</strain>
    </source>
</reference>
<evidence type="ECO:0000313" key="14">
    <source>
        <dbReference type="EMBL" id="KAF4509730.1"/>
    </source>
</evidence>
<keyword evidence="15" id="KW-1185">Reference proteome</keyword>
<evidence type="ECO:0000256" key="7">
    <source>
        <dbReference type="ARBA" id="ARBA00022833"/>
    </source>
</evidence>
<evidence type="ECO:0000256" key="3">
    <source>
        <dbReference type="ARBA" id="ARBA00022490"/>
    </source>
</evidence>